<dbReference type="Pfam" id="PF13439">
    <property type="entry name" value="Glyco_transf_4"/>
    <property type="match status" value="1"/>
</dbReference>
<dbReference type="Gene3D" id="3.40.50.2000">
    <property type="entry name" value="Glycogen Phosphorylase B"/>
    <property type="match status" value="3"/>
</dbReference>
<dbReference type="eggNOG" id="COG1216">
    <property type="taxonomic scope" value="Bacteria"/>
</dbReference>
<dbReference type="Gene3D" id="3.90.550.10">
    <property type="entry name" value="Spore Coat Polysaccharide Biosynthesis Protein SpsA, Chain A"/>
    <property type="match status" value="1"/>
</dbReference>
<dbReference type="STRING" id="1297569.MESS2_120029"/>
<name>M5EWR8_9HYPH</name>
<dbReference type="Pfam" id="PF13641">
    <property type="entry name" value="Glyco_tranf_2_3"/>
    <property type="match status" value="1"/>
</dbReference>
<comment type="similarity">
    <text evidence="1">Belongs to the glycosyltransferase 2 family.</text>
</comment>
<keyword evidence="3" id="KW-0808">Transferase</keyword>
<sequence length="1008" mass="113513">MAQYTDLPNVEVVHNETNLGFTRTINRGIELAGSADVVFLNSDTIVTPQWLRNLQFAAYSEDRIATATPFSDNAGAFSAPEIGKKNPIPTWLELDDYARLVTRNSKRHYPKVPTGNGFCMFVRRACIDEVGTLDAETFPRGYGEENDFCMRAGRKGWQHVIDDATLIHHVRSASFGDEKTQLMKDGRAVVDKRYPEYSNRVRSFIDDPIASAARQRVGEAASVLLQQNGVRPRAVFVVSTRTGGTPQTNQDLMEALHDRYEAYLLRCDAKTVEFFQIAGREQILLETVKLEQPLKAFPHASEEYDAIVRQLLIQHQIELVHIRHIAWHSLKLPAICKSLQVPVVFSFHDFYTICPTVKLLDENLQFCGGTCTASLGQCKHELWTDPDFPPLKRNAIKDWQSAMSEMLAHCDSYVTTSHGSRDQITQIYPAMQKKPFVVIPHGRDLEIKNVTTTARSIKEKIRILVPGNIDISKGAGILESLAELDKDGIFEFHLLGRTTIPLTKNFVFHGPYKREEFIQKVEKIRPHFGAIFSIWPETFCHTLTEMWACGLPVLALDFGAVAERIRQTGGGWLLENSSPQILFERLQAITQDFEDYSQKVDQVRLWQDEIGRTNSTLWMSQYYDEIYRNLLTREIHLSEGLHRPRVGVVLPGNGPSYPASSHIRVLEKIRDNIRRPVRYDLVQPGDVANESVVGQFNAILVQRTALQPNDLAKFTSACSSSGTKVIFEIDDDLIGMGDRRDLTVNYEAFKQSVKSIAQTADVVIASTPILADRLRTINSSVAIAENALSERLWFGPIASGSDDLGVPSLQKRASQEIRIVYMGTKTHSADLALLEQPIRVLRSEFPNLRFFTIGITDISENWFENVNIKDKYKAYSNFVPWFRNFAAEMDIAVAPLDDTSFNAAKSPLKFYEYSAAKLCGLYSAVEPYKSAVRSGVTGYLVDNNVEAWTDSLRHAIERPDEKRQIVARAFDEMLHHHGMKAAAEQLDNIVKDLSAVQPEVKIVGGGVD</sequence>
<evidence type="ECO:0000259" key="4">
    <source>
        <dbReference type="Pfam" id="PF13439"/>
    </source>
</evidence>
<reference evidence="5 6" key="1">
    <citation type="submission" date="2013-02" db="EMBL/GenBank/DDBJ databases">
        <authorList>
            <person name="Genoscope - CEA"/>
        </authorList>
    </citation>
    <scope>NUCLEOTIDE SEQUENCE [LARGE SCALE GENOMIC DNA]</scope>
    <source>
        <strain evidence="5 6">STM 2683</strain>
    </source>
</reference>
<dbReference type="InterPro" id="IPR029044">
    <property type="entry name" value="Nucleotide-diphossugar_trans"/>
</dbReference>
<dbReference type="GO" id="GO:0016757">
    <property type="term" value="F:glycosyltransferase activity"/>
    <property type="evidence" value="ECO:0007669"/>
    <property type="project" value="UniProtKB-KW"/>
</dbReference>
<dbReference type="InterPro" id="IPR028098">
    <property type="entry name" value="Glyco_trans_4-like_N"/>
</dbReference>
<evidence type="ECO:0000256" key="2">
    <source>
        <dbReference type="ARBA" id="ARBA00022676"/>
    </source>
</evidence>
<proteinExistence type="inferred from homology"/>
<accession>M5EWR8</accession>
<dbReference type="PANTHER" id="PTHR43179">
    <property type="entry name" value="RHAMNOSYLTRANSFERASE WBBL"/>
    <property type="match status" value="1"/>
</dbReference>
<evidence type="ECO:0000313" key="6">
    <source>
        <dbReference type="Proteomes" id="UP000012062"/>
    </source>
</evidence>
<organism evidence="5 6">
    <name type="scientific">Mesorhizobium metallidurans STM 2683</name>
    <dbReference type="NCBI Taxonomy" id="1297569"/>
    <lineage>
        <taxon>Bacteria</taxon>
        <taxon>Pseudomonadati</taxon>
        <taxon>Pseudomonadota</taxon>
        <taxon>Alphaproteobacteria</taxon>
        <taxon>Hyphomicrobiales</taxon>
        <taxon>Phyllobacteriaceae</taxon>
        <taxon>Mesorhizobium</taxon>
    </lineage>
</organism>
<dbReference type="SUPFAM" id="SSF53756">
    <property type="entry name" value="UDP-Glycosyltransferase/glycogen phosphorylase"/>
    <property type="match status" value="2"/>
</dbReference>
<keyword evidence="2" id="KW-0328">Glycosyltransferase</keyword>
<evidence type="ECO:0000256" key="3">
    <source>
        <dbReference type="ARBA" id="ARBA00022679"/>
    </source>
</evidence>
<dbReference type="SUPFAM" id="SSF53448">
    <property type="entry name" value="Nucleotide-diphospho-sugar transferases"/>
    <property type="match status" value="1"/>
</dbReference>
<evidence type="ECO:0000313" key="5">
    <source>
        <dbReference type="EMBL" id="CCV04116.1"/>
    </source>
</evidence>
<evidence type="ECO:0000256" key="1">
    <source>
        <dbReference type="ARBA" id="ARBA00006739"/>
    </source>
</evidence>
<comment type="caution">
    <text evidence="5">The sequence shown here is derived from an EMBL/GenBank/DDBJ whole genome shotgun (WGS) entry which is preliminary data.</text>
</comment>
<dbReference type="EMBL" id="CAUM01000024">
    <property type="protein sequence ID" value="CCV04116.1"/>
    <property type="molecule type" value="Genomic_DNA"/>
</dbReference>
<dbReference type="eggNOG" id="COG0438">
    <property type="taxonomic scope" value="Bacteria"/>
</dbReference>
<dbReference type="AlphaFoldDB" id="M5EWR8"/>
<gene>
    <name evidence="5" type="ORF">MESS2_120029</name>
</gene>
<dbReference type="PANTHER" id="PTHR43179:SF12">
    <property type="entry name" value="GALACTOFURANOSYLTRANSFERASE GLFT2"/>
    <property type="match status" value="1"/>
</dbReference>
<feature type="domain" description="Glycosyltransferase subfamily 4-like N-terminal" evidence="4">
    <location>
        <begin position="243"/>
        <end position="446"/>
    </location>
</feature>
<keyword evidence="6" id="KW-1185">Reference proteome</keyword>
<dbReference type="Proteomes" id="UP000012062">
    <property type="component" value="Unassembled WGS sequence"/>
</dbReference>
<protein>
    <recommendedName>
        <fullName evidence="4">Glycosyltransferase subfamily 4-like N-terminal domain-containing protein</fullName>
    </recommendedName>
</protein>